<name>A0A857CA65_9HYPH</name>
<proteinExistence type="predicted"/>
<evidence type="ECO:0000313" key="3">
    <source>
        <dbReference type="Proteomes" id="UP000435648"/>
    </source>
</evidence>
<dbReference type="InterPro" id="IPR000182">
    <property type="entry name" value="GNAT_dom"/>
</dbReference>
<gene>
    <name evidence="2" type="ORF">GH266_15425</name>
</gene>
<accession>A0A857CA65</accession>
<dbReference type="CDD" id="cd04301">
    <property type="entry name" value="NAT_SF"/>
    <property type="match status" value="1"/>
</dbReference>
<evidence type="ECO:0000313" key="2">
    <source>
        <dbReference type="EMBL" id="QGZ35758.1"/>
    </source>
</evidence>
<sequence length="190" mass="21038">MSSQTEKPAAGYYRKLTYNDIAQFRDHLLRLDPTARRARFAMPASDAFLRCYADTSFTLGTVIHGYFAEGLLRAVAELRPFDDGVNAEAAFSVEQNCQQAGIGTRLMELTLIAARNRGCKHIYMNCLATNRAMQQLARKFTADLTFEMGDIVGRIEPRSFSAFSLVREGLADMFGLIGALTDGPRRPLGG</sequence>
<dbReference type="Proteomes" id="UP000435648">
    <property type="component" value="Chromosome"/>
</dbReference>
<organism evidence="2 3">
    <name type="scientific">Stappia indica</name>
    <dbReference type="NCBI Taxonomy" id="538381"/>
    <lineage>
        <taxon>Bacteria</taxon>
        <taxon>Pseudomonadati</taxon>
        <taxon>Pseudomonadota</taxon>
        <taxon>Alphaproteobacteria</taxon>
        <taxon>Hyphomicrobiales</taxon>
        <taxon>Stappiaceae</taxon>
        <taxon>Stappia</taxon>
    </lineage>
</organism>
<feature type="domain" description="N-acetyltransferase" evidence="1">
    <location>
        <begin position="11"/>
        <end position="170"/>
    </location>
</feature>
<dbReference type="OrthoDB" id="7843527at2"/>
<dbReference type="Gene3D" id="3.40.630.30">
    <property type="match status" value="1"/>
</dbReference>
<dbReference type="PROSITE" id="PS51186">
    <property type="entry name" value="GNAT"/>
    <property type="match status" value="1"/>
</dbReference>
<dbReference type="AlphaFoldDB" id="A0A857CA65"/>
<dbReference type="RefSeq" id="WP_158194620.1">
    <property type="nucleotide sequence ID" value="NZ_CP046908.1"/>
</dbReference>
<keyword evidence="2" id="KW-0808">Transferase</keyword>
<dbReference type="EMBL" id="CP046908">
    <property type="protein sequence ID" value="QGZ35758.1"/>
    <property type="molecule type" value="Genomic_DNA"/>
</dbReference>
<dbReference type="Pfam" id="PF00583">
    <property type="entry name" value="Acetyltransf_1"/>
    <property type="match status" value="1"/>
</dbReference>
<protein>
    <submittedName>
        <fullName evidence="2">GNAT family N-acetyltransferase</fullName>
    </submittedName>
</protein>
<evidence type="ECO:0000259" key="1">
    <source>
        <dbReference type="PROSITE" id="PS51186"/>
    </source>
</evidence>
<dbReference type="GO" id="GO:0016747">
    <property type="term" value="F:acyltransferase activity, transferring groups other than amino-acyl groups"/>
    <property type="evidence" value="ECO:0007669"/>
    <property type="project" value="InterPro"/>
</dbReference>
<dbReference type="SUPFAM" id="SSF55729">
    <property type="entry name" value="Acyl-CoA N-acyltransferases (Nat)"/>
    <property type="match status" value="1"/>
</dbReference>
<dbReference type="InterPro" id="IPR016181">
    <property type="entry name" value="Acyl_CoA_acyltransferase"/>
</dbReference>
<dbReference type="KEGG" id="siw:GH266_15425"/>
<reference evidence="2 3" key="1">
    <citation type="submission" date="2019-12" db="EMBL/GenBank/DDBJ databases">
        <title>The genome of Stappia indica PHM037.</title>
        <authorList>
            <person name="Kacar D."/>
            <person name="Galan B."/>
            <person name="Canedo L."/>
            <person name="Rodriguez P."/>
            <person name="de la Calle F."/>
            <person name="Garcia J.L."/>
        </authorList>
    </citation>
    <scope>NUCLEOTIDE SEQUENCE [LARGE SCALE GENOMIC DNA]</scope>
    <source>
        <strain evidence="2 3">PHM037</strain>
    </source>
</reference>